<name>A0A4Y7U4N9_9FLAO</name>
<feature type="non-terminal residue" evidence="1">
    <location>
        <position position="1"/>
    </location>
</feature>
<feature type="non-terminal residue" evidence="1">
    <location>
        <position position="108"/>
    </location>
</feature>
<dbReference type="Gene3D" id="2.180.10.10">
    <property type="entry name" value="RHS repeat-associated core"/>
    <property type="match status" value="1"/>
</dbReference>
<proteinExistence type="predicted"/>
<sequence>ANLQQSTDPLDLFAFKINYTTTATGITDVNALYNGNIAETFWRTGSDNIERAYGYQYDKLNRLKNAIYEKNGLTTNAYDESLTYDRNGNIMSLKRKGDIDPQIQPIGI</sequence>
<organism evidence="1 2">
    <name type="scientific">Flavobacterium circumlabens</name>
    <dbReference type="NCBI Taxonomy" id="2133765"/>
    <lineage>
        <taxon>Bacteria</taxon>
        <taxon>Pseudomonadati</taxon>
        <taxon>Bacteroidota</taxon>
        <taxon>Flavobacteriia</taxon>
        <taxon>Flavobacteriales</taxon>
        <taxon>Flavobacteriaceae</taxon>
        <taxon>Flavobacterium</taxon>
    </lineage>
</organism>
<reference evidence="1 2" key="1">
    <citation type="journal article" date="2018" name="Syst. Appl. Microbiol.">
        <title>Flavobacterium circumlabens sp. nov. and Flavobacterium cupreum sp. nov., two psychrotrophic species isolated from Antarctic environmental samples.</title>
        <authorList>
            <person name="Kralova S."/>
            <person name="Busse H.J."/>
            <person name="Svec P."/>
            <person name="Maslanova I."/>
            <person name="Stankova E."/>
            <person name="Bartak M."/>
            <person name="Sedlacek I."/>
        </authorList>
    </citation>
    <scope>NUCLEOTIDE SEQUENCE [LARGE SCALE GENOMIC DNA]</scope>
    <source>
        <strain evidence="1 2">CCM 8828</strain>
    </source>
</reference>
<accession>A0A4Y7U4N9</accession>
<dbReference type="AlphaFoldDB" id="A0A4Y7U4N9"/>
<dbReference type="EMBL" id="QWDN01000950">
    <property type="protein sequence ID" value="TEB40752.1"/>
    <property type="molecule type" value="Genomic_DNA"/>
</dbReference>
<evidence type="ECO:0000313" key="2">
    <source>
        <dbReference type="Proteomes" id="UP000298340"/>
    </source>
</evidence>
<gene>
    <name evidence="1" type="ORF">D0809_29010</name>
</gene>
<protein>
    <submittedName>
        <fullName evidence="1">RHS repeat-associated core domain-containing protein</fullName>
    </submittedName>
</protein>
<dbReference type="Proteomes" id="UP000298340">
    <property type="component" value="Unassembled WGS sequence"/>
</dbReference>
<evidence type="ECO:0000313" key="1">
    <source>
        <dbReference type="EMBL" id="TEB40752.1"/>
    </source>
</evidence>
<comment type="caution">
    <text evidence="1">The sequence shown here is derived from an EMBL/GenBank/DDBJ whole genome shotgun (WGS) entry which is preliminary data.</text>
</comment>